<dbReference type="Gene3D" id="3.50.4.10">
    <property type="entry name" value="Hepatocyte Growth Factor"/>
    <property type="match status" value="1"/>
</dbReference>
<feature type="domain" description="ZP" evidence="4">
    <location>
        <begin position="216"/>
        <end position="808"/>
    </location>
</feature>
<evidence type="ECO:0000256" key="1">
    <source>
        <dbReference type="SAM" id="MobiDB-lite"/>
    </source>
</evidence>
<dbReference type="SUPFAM" id="SSF57414">
    <property type="entry name" value="Hairpin loop containing domain-like"/>
    <property type="match status" value="1"/>
</dbReference>
<feature type="signal peptide" evidence="2">
    <location>
        <begin position="1"/>
        <end position="17"/>
    </location>
</feature>
<dbReference type="Pfam" id="PF00024">
    <property type="entry name" value="PAN_1"/>
    <property type="match status" value="2"/>
</dbReference>
<reference evidence="5 6" key="2">
    <citation type="journal article" date="2019" name="G3 (Bethesda)">
        <title>Hybrid Assembly of the Genome of the Entomopathogenic Nematode Steinernema carpocapsae Identifies the X-Chromosome.</title>
        <authorList>
            <person name="Serra L."/>
            <person name="Macchietto M."/>
            <person name="Macias-Munoz A."/>
            <person name="McGill C.J."/>
            <person name="Rodriguez I.M."/>
            <person name="Rodriguez B."/>
            <person name="Murad R."/>
            <person name="Mortazavi A."/>
        </authorList>
    </citation>
    <scope>NUCLEOTIDE SEQUENCE [LARGE SCALE GENOMIC DNA]</scope>
    <source>
        <strain evidence="5 6">ALL</strain>
    </source>
</reference>
<feature type="region of interest" description="Disordered" evidence="1">
    <location>
        <begin position="314"/>
        <end position="333"/>
    </location>
</feature>
<keyword evidence="6" id="KW-1185">Reference proteome</keyword>
<feature type="compositionally biased region" description="Low complexity" evidence="1">
    <location>
        <begin position="402"/>
        <end position="417"/>
    </location>
</feature>
<evidence type="ECO:0000313" key="6">
    <source>
        <dbReference type="Proteomes" id="UP000298663"/>
    </source>
</evidence>
<comment type="caution">
    <text evidence="5">The sequence shown here is derived from an EMBL/GenBank/DDBJ whole genome shotgun (WGS) entry which is preliminary data.</text>
</comment>
<dbReference type="STRING" id="34508.A0A4U5LY26"/>
<feature type="compositionally biased region" description="Basic and acidic residues" evidence="1">
    <location>
        <begin position="387"/>
        <end position="398"/>
    </location>
</feature>
<dbReference type="PROSITE" id="PS50948">
    <property type="entry name" value="PAN"/>
    <property type="match status" value="2"/>
</dbReference>
<dbReference type="SMART" id="SM00241">
    <property type="entry name" value="ZP"/>
    <property type="match status" value="1"/>
</dbReference>
<dbReference type="EMBL" id="AZBU02000011">
    <property type="protein sequence ID" value="TKR61174.1"/>
    <property type="molecule type" value="Genomic_DNA"/>
</dbReference>
<evidence type="ECO:0008006" key="7">
    <source>
        <dbReference type="Google" id="ProtNLM"/>
    </source>
</evidence>
<feature type="compositionally biased region" description="Low complexity" evidence="1">
    <location>
        <begin position="433"/>
        <end position="502"/>
    </location>
</feature>
<dbReference type="GO" id="GO:0009653">
    <property type="term" value="P:anatomical structure morphogenesis"/>
    <property type="evidence" value="ECO:0007669"/>
    <property type="project" value="TreeGrafter"/>
</dbReference>
<dbReference type="Proteomes" id="UP000298663">
    <property type="component" value="Unassembled WGS sequence"/>
</dbReference>
<name>A0A4U5LY26_STECR</name>
<dbReference type="PROSITE" id="PS51034">
    <property type="entry name" value="ZP_2"/>
    <property type="match status" value="1"/>
</dbReference>
<feature type="compositionally biased region" description="Low complexity" evidence="1">
    <location>
        <begin position="575"/>
        <end position="655"/>
    </location>
</feature>
<feature type="region of interest" description="Disordered" evidence="1">
    <location>
        <begin position="831"/>
        <end position="864"/>
    </location>
</feature>
<keyword evidence="2" id="KW-0732">Signal</keyword>
<feature type="region of interest" description="Disordered" evidence="1">
    <location>
        <begin position="376"/>
        <end position="417"/>
    </location>
</feature>
<dbReference type="InterPro" id="IPR052774">
    <property type="entry name" value="Celegans_DevNeuronal_Protein"/>
</dbReference>
<feature type="region of interest" description="Disordered" evidence="1">
    <location>
        <begin position="575"/>
        <end position="680"/>
    </location>
</feature>
<feature type="region of interest" description="Disordered" evidence="1">
    <location>
        <begin position="433"/>
        <end position="531"/>
    </location>
</feature>
<dbReference type="PANTHER" id="PTHR47327:SF6">
    <property type="entry name" value="PROTEIN LET-653"/>
    <property type="match status" value="1"/>
</dbReference>
<dbReference type="PANTHER" id="PTHR47327">
    <property type="entry name" value="FI18240P1-RELATED"/>
    <property type="match status" value="1"/>
</dbReference>
<evidence type="ECO:0000256" key="2">
    <source>
        <dbReference type="SAM" id="SignalP"/>
    </source>
</evidence>
<feature type="domain" description="Apple" evidence="3">
    <location>
        <begin position="21"/>
        <end position="111"/>
    </location>
</feature>
<protein>
    <recommendedName>
        <fullName evidence="7">ZP domain-containing protein</fullName>
    </recommendedName>
</protein>
<evidence type="ECO:0000259" key="4">
    <source>
        <dbReference type="PROSITE" id="PS51034"/>
    </source>
</evidence>
<organism evidence="5 6">
    <name type="scientific">Steinernema carpocapsae</name>
    <name type="common">Entomopathogenic nematode</name>
    <dbReference type="NCBI Taxonomy" id="34508"/>
    <lineage>
        <taxon>Eukaryota</taxon>
        <taxon>Metazoa</taxon>
        <taxon>Ecdysozoa</taxon>
        <taxon>Nematoda</taxon>
        <taxon>Chromadorea</taxon>
        <taxon>Rhabditida</taxon>
        <taxon>Tylenchina</taxon>
        <taxon>Panagrolaimomorpha</taxon>
        <taxon>Strongyloidoidea</taxon>
        <taxon>Steinernematidae</taxon>
        <taxon>Steinernema</taxon>
    </lineage>
</organism>
<dbReference type="InterPro" id="IPR001507">
    <property type="entry name" value="ZP_dom"/>
</dbReference>
<dbReference type="OrthoDB" id="5775605at2759"/>
<feature type="compositionally biased region" description="Polar residues" evidence="1">
    <location>
        <begin position="505"/>
        <end position="525"/>
    </location>
</feature>
<proteinExistence type="predicted"/>
<feature type="domain" description="Apple" evidence="3">
    <location>
        <begin position="118"/>
        <end position="204"/>
    </location>
</feature>
<feature type="chain" id="PRO_5020384724" description="ZP domain-containing protein" evidence="2">
    <location>
        <begin position="18"/>
        <end position="945"/>
    </location>
</feature>
<evidence type="ECO:0000259" key="3">
    <source>
        <dbReference type="PROSITE" id="PS50948"/>
    </source>
</evidence>
<evidence type="ECO:0000313" key="5">
    <source>
        <dbReference type="EMBL" id="TKR61174.1"/>
    </source>
</evidence>
<sequence length="945" mass="102636">MRLEALFLLAFALVSSASKQCSPIYVRWPRVKLNVAPAADGAFSLTACRSACTNEEDPLRSGIEQQCSGFNHKQGPNQYTHNCQLFPREKVQHVDGYIEADDRYSYYWKYCINTNRNCGGDYAFTFLSDRYMVESEISRLYFSATLEECLAECLNEKAFLCRSVSFNRTDGGCHLSQQNQLSKPSLIKLNNNPNYRIDYYENNCYNMSDSFHFDYKCEEDGIRVSVKSKFPYSGALYGLYDFFSCRVEPKEETEFGFLFPYPTLSKNCSDSIRYKGNDMVLEVVLSTDGVEPLYFITPDDLTYQARCPIKQAAQPSLDSSPYSDTSVHNDSSSTKSTAEFAASAHALFSMLANNSALVAESQPVVIQKTTTKDTFPLPLLSTTAKPHMSDEKKEDQQKKVASTTTKPSTITSKPVSSSFKATITSTVPVSSTSALSFSSSSTTTTTSKPPTSESTTTTPKPTTKPVTTASVHFSSSKSTSSPSSTMTVASSTTPQPSPTTLSAVLPTSSSSAPLTFSESPASPKNESADSRFSAHLTFPTPNTIHMETSFNKPTTKDIYKLPDLSAIDAAKTTVAVEGSSSTSSSTTTTTVPKPSPTTQSTTTAVPTTTTTKATTTTTTTVATTTTTTPSTTTSTRTTTTEALTTTSTALVLPPTRASPLANDSGDAKPPAPAAAPGHVGSTKEPISFDVYHNGQPVQAVVVGSRITLSFTPYLAIDPKFISITGCQVEPIGSIFEWEKEPLAIVKDACPADHVGLVCPPQRTDYGWRVTVESFRYQTTAQVQYTCLVRICPFAPCPETKCQPVEGCEDQQREDILQSSLKSVFASLSGGRGETSVAQFGTDQGRIGSESSSSASNRPPFGRNFISNFRKQDERSFRCSASTAAFGDRRRPQGHQTTRRPELRGGSPLLRPNRQLGLQNGIRQEVKFLHMTTMVTVLNGASTGPF</sequence>
<reference evidence="5 6" key="1">
    <citation type="journal article" date="2015" name="Genome Biol.">
        <title>Comparative genomics of Steinernema reveals deeply conserved gene regulatory networks.</title>
        <authorList>
            <person name="Dillman A.R."/>
            <person name="Macchietto M."/>
            <person name="Porter C.F."/>
            <person name="Rogers A."/>
            <person name="Williams B."/>
            <person name="Antoshechkin I."/>
            <person name="Lee M.M."/>
            <person name="Goodwin Z."/>
            <person name="Lu X."/>
            <person name="Lewis E.E."/>
            <person name="Goodrich-Blair H."/>
            <person name="Stock S.P."/>
            <person name="Adams B.J."/>
            <person name="Sternberg P.W."/>
            <person name="Mortazavi A."/>
        </authorList>
    </citation>
    <scope>NUCLEOTIDE SEQUENCE [LARGE SCALE GENOMIC DNA]</scope>
    <source>
        <strain evidence="5 6">ALL</strain>
    </source>
</reference>
<accession>A0A4U5LY26</accession>
<dbReference type="InterPro" id="IPR003609">
    <property type="entry name" value="Pan_app"/>
</dbReference>
<gene>
    <name evidence="5" type="ORF">L596_028321</name>
</gene>
<dbReference type="AlphaFoldDB" id="A0A4U5LY26"/>
<dbReference type="CDD" id="cd01099">
    <property type="entry name" value="PAN_AP_HGF"/>
    <property type="match status" value="1"/>
</dbReference>
<dbReference type="SMART" id="SM00473">
    <property type="entry name" value="PAN_AP"/>
    <property type="match status" value="2"/>
</dbReference>
<feature type="region of interest" description="Disordered" evidence="1">
    <location>
        <begin position="879"/>
        <end position="911"/>
    </location>
</feature>